<evidence type="ECO:0000313" key="4">
    <source>
        <dbReference type="Proteomes" id="UP000026962"/>
    </source>
</evidence>
<organism evidence="3">
    <name type="scientific">Oryza punctata</name>
    <name type="common">Red rice</name>
    <dbReference type="NCBI Taxonomy" id="4537"/>
    <lineage>
        <taxon>Eukaryota</taxon>
        <taxon>Viridiplantae</taxon>
        <taxon>Streptophyta</taxon>
        <taxon>Embryophyta</taxon>
        <taxon>Tracheophyta</taxon>
        <taxon>Spermatophyta</taxon>
        <taxon>Magnoliopsida</taxon>
        <taxon>Liliopsida</taxon>
        <taxon>Poales</taxon>
        <taxon>Poaceae</taxon>
        <taxon>BOP clade</taxon>
        <taxon>Oryzoideae</taxon>
        <taxon>Oryzeae</taxon>
        <taxon>Oryzinae</taxon>
        <taxon>Oryza</taxon>
    </lineage>
</organism>
<evidence type="ECO:0000256" key="1">
    <source>
        <dbReference type="SAM" id="MobiDB-lite"/>
    </source>
</evidence>
<dbReference type="Gramene" id="OPUNC07G15790.1">
    <property type="protein sequence ID" value="OPUNC07G15790.1"/>
    <property type="gene ID" value="OPUNC07G15790"/>
</dbReference>
<sequence length="220" mass="23350">MAFNTSGNGQLTYSVAKKKTTLRGSSHGAAGCRPSRRDFPPGVPATGVWTSRRPLMSSAAATWTKSGDSGGLLPVPAHEQSVKGVTPRLILTRTDLTTFCCVASARHNYTRKESINRWKQRKKRRRVCVYIAVAVAIAIAALASRVYPLTGVRGGAAAVSGPSPASEERALTSRAMNPPLPAPAPALASRTKNTSKTANQESRETYRLVGGGVAHVAYCF</sequence>
<reference evidence="3" key="1">
    <citation type="submission" date="2015-04" db="UniProtKB">
        <authorList>
            <consortium name="EnsemblPlants"/>
        </authorList>
    </citation>
    <scope>IDENTIFICATION</scope>
</reference>
<feature type="compositionally biased region" description="Low complexity" evidence="1">
    <location>
        <begin position="155"/>
        <end position="165"/>
    </location>
</feature>
<dbReference type="EnsemblPlants" id="OPUNC07G15790.1">
    <property type="protein sequence ID" value="OPUNC07G15790.1"/>
    <property type="gene ID" value="OPUNC07G15790"/>
</dbReference>
<dbReference type="HOGENOM" id="CLU_1257864_0_0_1"/>
<dbReference type="Proteomes" id="UP000026962">
    <property type="component" value="Chromosome 7"/>
</dbReference>
<dbReference type="AlphaFoldDB" id="A0A0E0LLK7"/>
<keyword evidence="2" id="KW-0472">Membrane</keyword>
<reference evidence="3" key="2">
    <citation type="submission" date="2018-05" db="EMBL/GenBank/DDBJ databases">
        <title>OpunRS2 (Oryza punctata Reference Sequence Version 2).</title>
        <authorList>
            <person name="Zhang J."/>
            <person name="Kudrna D."/>
            <person name="Lee S."/>
            <person name="Talag J."/>
            <person name="Welchert J."/>
            <person name="Wing R.A."/>
        </authorList>
    </citation>
    <scope>NUCLEOTIDE SEQUENCE [LARGE SCALE GENOMIC DNA]</scope>
</reference>
<keyword evidence="4" id="KW-1185">Reference proteome</keyword>
<evidence type="ECO:0000313" key="3">
    <source>
        <dbReference type="EnsemblPlants" id="OPUNC07G15790.1"/>
    </source>
</evidence>
<feature type="compositionally biased region" description="Polar residues" evidence="1">
    <location>
        <begin position="190"/>
        <end position="200"/>
    </location>
</feature>
<name>A0A0E0LLK7_ORYPU</name>
<feature type="region of interest" description="Disordered" evidence="1">
    <location>
        <begin position="154"/>
        <end position="202"/>
    </location>
</feature>
<keyword evidence="2" id="KW-0812">Transmembrane</keyword>
<proteinExistence type="predicted"/>
<feature type="transmembrane region" description="Helical" evidence="2">
    <location>
        <begin position="127"/>
        <end position="147"/>
    </location>
</feature>
<evidence type="ECO:0000256" key="2">
    <source>
        <dbReference type="SAM" id="Phobius"/>
    </source>
</evidence>
<protein>
    <submittedName>
        <fullName evidence="3">Uncharacterized protein</fullName>
    </submittedName>
</protein>
<feature type="region of interest" description="Disordered" evidence="1">
    <location>
        <begin position="24"/>
        <end position="46"/>
    </location>
</feature>
<keyword evidence="2" id="KW-1133">Transmembrane helix</keyword>
<accession>A0A0E0LLK7</accession>